<comment type="caution">
    <text evidence="1">The sequence shown here is derived from an EMBL/GenBank/DDBJ whole genome shotgun (WGS) entry which is preliminary data.</text>
</comment>
<dbReference type="EMBL" id="JAJEQQ010000018">
    <property type="protein sequence ID" value="MCC2228456.1"/>
    <property type="molecule type" value="Genomic_DNA"/>
</dbReference>
<name>A0AAW4WGA5_9FIRM</name>
<accession>A0AAW4WGA5</accession>
<evidence type="ECO:0000313" key="2">
    <source>
        <dbReference type="Proteomes" id="UP001198612"/>
    </source>
</evidence>
<dbReference type="Proteomes" id="UP001198612">
    <property type="component" value="Unassembled WGS sequence"/>
</dbReference>
<gene>
    <name evidence="1" type="ORF">LKD40_11675</name>
</gene>
<proteinExistence type="predicted"/>
<sequence length="130" mass="15070">MVEKIKVWVELSGGDIAKVPEWVKTEEDLEKFANEYANQNISVGYDLLDEPMDQDEFLEQVTSAYIDAEKRGFDSIVVAIDTDLDTTYYINDTPDGFQCDLWDYYFDDLETIASQLYDEMHGNVTEIRIE</sequence>
<dbReference type="AlphaFoldDB" id="A0AAW4WGA5"/>
<evidence type="ECO:0000313" key="1">
    <source>
        <dbReference type="EMBL" id="MCC2228456.1"/>
    </source>
</evidence>
<reference evidence="1 2" key="1">
    <citation type="submission" date="2021-10" db="EMBL/GenBank/DDBJ databases">
        <title>Anaerobic single-cell dispensing facilitates the cultivation of human gut bacteria.</title>
        <authorList>
            <person name="Afrizal A."/>
        </authorList>
    </citation>
    <scope>NUCLEOTIDE SEQUENCE [LARGE SCALE GENOMIC DNA]</scope>
    <source>
        <strain evidence="1 2">CLA-AA-H217</strain>
    </source>
</reference>
<protein>
    <submittedName>
        <fullName evidence="1">Uncharacterized protein</fullName>
    </submittedName>
</protein>
<dbReference type="RefSeq" id="WP_227588882.1">
    <property type="nucleotide sequence ID" value="NZ_JAJEQQ010000018.1"/>
</dbReference>
<keyword evidence="2" id="KW-1185">Reference proteome</keyword>
<organism evidence="1 2">
    <name type="scientific">Blautia fusiformis</name>
    <dbReference type="NCBI Taxonomy" id="2881264"/>
    <lineage>
        <taxon>Bacteria</taxon>
        <taxon>Bacillati</taxon>
        <taxon>Bacillota</taxon>
        <taxon>Clostridia</taxon>
        <taxon>Lachnospirales</taxon>
        <taxon>Lachnospiraceae</taxon>
        <taxon>Blautia</taxon>
    </lineage>
</organism>